<dbReference type="Proteomes" id="UP001396334">
    <property type="component" value="Unassembled WGS sequence"/>
</dbReference>
<keyword evidence="3" id="KW-1185">Reference proteome</keyword>
<organism evidence="2 3">
    <name type="scientific">Hibiscus sabdariffa</name>
    <name type="common">roselle</name>
    <dbReference type="NCBI Taxonomy" id="183260"/>
    <lineage>
        <taxon>Eukaryota</taxon>
        <taxon>Viridiplantae</taxon>
        <taxon>Streptophyta</taxon>
        <taxon>Embryophyta</taxon>
        <taxon>Tracheophyta</taxon>
        <taxon>Spermatophyta</taxon>
        <taxon>Magnoliopsida</taxon>
        <taxon>eudicotyledons</taxon>
        <taxon>Gunneridae</taxon>
        <taxon>Pentapetalae</taxon>
        <taxon>rosids</taxon>
        <taxon>malvids</taxon>
        <taxon>Malvales</taxon>
        <taxon>Malvaceae</taxon>
        <taxon>Malvoideae</taxon>
        <taxon>Hibiscus</taxon>
    </lineage>
</organism>
<evidence type="ECO:0000256" key="1">
    <source>
        <dbReference type="SAM" id="MobiDB-lite"/>
    </source>
</evidence>
<accession>A0ABR2QT67</accession>
<protein>
    <submittedName>
        <fullName evidence="2">Uncharacterized protein</fullName>
    </submittedName>
</protein>
<sequence length="182" mass="20851">MKKKYDEVFASRPFIFEKSFDVKKEPHLGTCVRFDDDYVNNLFNLSCEDDEHENFASSLTTTKRNKIVADLCEDDKALVVKGMMISPVTWRHLIGAGTKEKGKEMMSEPTLKSEVAKSIPAPTPAKSLPEEPMLANLWKYLSSINRNHEEIFKKIQRIEHKSSNFGIISMRKTRPFGRPLQG</sequence>
<feature type="region of interest" description="Disordered" evidence="1">
    <location>
        <begin position="99"/>
        <end position="126"/>
    </location>
</feature>
<evidence type="ECO:0000313" key="2">
    <source>
        <dbReference type="EMBL" id="KAK9003835.1"/>
    </source>
</evidence>
<name>A0ABR2QT67_9ROSI</name>
<comment type="caution">
    <text evidence="2">The sequence shown here is derived from an EMBL/GenBank/DDBJ whole genome shotgun (WGS) entry which is preliminary data.</text>
</comment>
<proteinExistence type="predicted"/>
<gene>
    <name evidence="2" type="ORF">V6N11_018731</name>
</gene>
<reference evidence="2 3" key="1">
    <citation type="journal article" date="2024" name="G3 (Bethesda)">
        <title>Genome assembly of Hibiscus sabdariffa L. provides insights into metabolisms of medicinal natural products.</title>
        <authorList>
            <person name="Kim T."/>
        </authorList>
    </citation>
    <scope>NUCLEOTIDE SEQUENCE [LARGE SCALE GENOMIC DNA]</scope>
    <source>
        <strain evidence="2">TK-2024</strain>
        <tissue evidence="2">Old leaves</tissue>
    </source>
</reference>
<evidence type="ECO:0000313" key="3">
    <source>
        <dbReference type="Proteomes" id="UP001396334"/>
    </source>
</evidence>
<dbReference type="EMBL" id="JBBPBN010000032">
    <property type="protein sequence ID" value="KAK9003835.1"/>
    <property type="molecule type" value="Genomic_DNA"/>
</dbReference>